<protein>
    <submittedName>
        <fullName evidence="3">Toxin</fullName>
    </submittedName>
</protein>
<reference evidence="3 4" key="1">
    <citation type="submission" date="2018-09" db="EMBL/GenBank/DDBJ databases">
        <title>The draft genome of Acinetobacter spp. strains.</title>
        <authorList>
            <person name="Qin J."/>
            <person name="Feng Y."/>
            <person name="Zong Z."/>
        </authorList>
    </citation>
    <scope>NUCLEOTIDE SEQUENCE [LARGE SCALE GENOMIC DNA]</scope>
    <source>
        <strain evidence="3 4">WCHAc060115</strain>
    </source>
</reference>
<organism evidence="3 4">
    <name type="scientific">Acinetobacter rongchengensis</name>
    <dbReference type="NCBI Taxonomy" id="2419601"/>
    <lineage>
        <taxon>Bacteria</taxon>
        <taxon>Pseudomonadati</taxon>
        <taxon>Pseudomonadota</taxon>
        <taxon>Gammaproteobacteria</taxon>
        <taxon>Moraxellales</taxon>
        <taxon>Moraxellaceae</taxon>
        <taxon>Acinetobacter</taxon>
    </lineage>
</organism>
<gene>
    <name evidence="3" type="ORF">D7V20_07785</name>
</gene>
<name>A0A3A8FCG9_9GAMM</name>
<dbReference type="AlphaFoldDB" id="A0A3A8FCG9"/>
<dbReference type="Pfam" id="PF08327">
    <property type="entry name" value="AHSA1"/>
    <property type="match status" value="1"/>
</dbReference>
<comment type="similarity">
    <text evidence="1">Belongs to the AHA1 family.</text>
</comment>
<keyword evidence="4" id="KW-1185">Reference proteome</keyword>
<accession>A0A3A8FCG9</accession>
<dbReference type="InterPro" id="IPR013538">
    <property type="entry name" value="ASHA1/2-like_C"/>
</dbReference>
<feature type="domain" description="Activator of Hsp90 ATPase homologue 1/2-like C-terminal" evidence="2">
    <location>
        <begin position="13"/>
        <end position="135"/>
    </location>
</feature>
<evidence type="ECO:0000259" key="2">
    <source>
        <dbReference type="Pfam" id="PF08327"/>
    </source>
</evidence>
<dbReference type="OrthoDB" id="9786557at2"/>
<dbReference type="SUPFAM" id="SSF55961">
    <property type="entry name" value="Bet v1-like"/>
    <property type="match status" value="1"/>
</dbReference>
<dbReference type="EMBL" id="RAXT01000011">
    <property type="protein sequence ID" value="RKG38423.1"/>
    <property type="molecule type" value="Genomic_DNA"/>
</dbReference>
<comment type="caution">
    <text evidence="3">The sequence shown here is derived from an EMBL/GenBank/DDBJ whole genome shotgun (WGS) entry which is preliminary data.</text>
</comment>
<evidence type="ECO:0000313" key="3">
    <source>
        <dbReference type="EMBL" id="RKG38423.1"/>
    </source>
</evidence>
<dbReference type="RefSeq" id="WP_120383743.1">
    <property type="nucleotide sequence ID" value="NZ_RAXT01000011.1"/>
</dbReference>
<dbReference type="Gene3D" id="3.30.530.20">
    <property type="match status" value="1"/>
</dbReference>
<evidence type="ECO:0000313" key="4">
    <source>
        <dbReference type="Proteomes" id="UP000280405"/>
    </source>
</evidence>
<dbReference type="InterPro" id="IPR023393">
    <property type="entry name" value="START-like_dom_sf"/>
</dbReference>
<dbReference type="Proteomes" id="UP000280405">
    <property type="component" value="Unassembled WGS sequence"/>
</dbReference>
<sequence>MSNTVKLHRVFSAPAERVYRAFLDPDAWVKWMPPHGFTAKVHHSDVKVDGSYKMSFTNFSTGSTHSFGGMYEELIPNQLIRYFDEFDNPELAGRIEVVIELKSVLVGTEVNITQSGIPDVIPVEACYLGWQESLQLFGLLVNPTIPDQ</sequence>
<evidence type="ECO:0000256" key="1">
    <source>
        <dbReference type="ARBA" id="ARBA00006817"/>
    </source>
</evidence>
<proteinExistence type="inferred from homology"/>
<dbReference type="CDD" id="cd08895">
    <property type="entry name" value="SRPBCC_CalC_Aha1-like_2"/>
    <property type="match status" value="1"/>
</dbReference>